<dbReference type="InParanoid" id="T1F9S1"/>
<accession>T1F9S1</accession>
<keyword evidence="3" id="KW-1185">Reference proteome</keyword>
<protein>
    <submittedName>
        <fullName evidence="1 2">Uncharacterized protein</fullName>
    </submittedName>
</protein>
<reference evidence="1 3" key="2">
    <citation type="journal article" date="2013" name="Nature">
        <title>Insights into bilaterian evolution from three spiralian genomes.</title>
        <authorList>
            <person name="Simakov O."/>
            <person name="Marletaz F."/>
            <person name="Cho S.J."/>
            <person name="Edsinger-Gonzales E."/>
            <person name="Havlak P."/>
            <person name="Hellsten U."/>
            <person name="Kuo D.H."/>
            <person name="Larsson T."/>
            <person name="Lv J."/>
            <person name="Arendt D."/>
            <person name="Savage R."/>
            <person name="Osoegawa K."/>
            <person name="de Jong P."/>
            <person name="Grimwood J."/>
            <person name="Chapman J.A."/>
            <person name="Shapiro H."/>
            <person name="Aerts A."/>
            <person name="Otillar R.P."/>
            <person name="Terry A.Y."/>
            <person name="Boore J.L."/>
            <person name="Grigoriev I.V."/>
            <person name="Lindberg D.R."/>
            <person name="Seaver E.C."/>
            <person name="Weisblat D.A."/>
            <person name="Putnam N.H."/>
            <person name="Rokhsar D.S."/>
        </authorList>
    </citation>
    <scope>NUCLEOTIDE SEQUENCE</scope>
</reference>
<evidence type="ECO:0000313" key="1">
    <source>
        <dbReference type="EMBL" id="ESO00429.1"/>
    </source>
</evidence>
<sequence length="282" mass="31727">MENSENTGEDIKITGGRVGAGWSIKKLIAKNGVISHNIKNGYNNCLVLGLLNVRSMISKVDSLYELIFNGLDILVPTETWHGLPGNVSVNLAMPPGYRFVDFVRPHDPGHGSLIVYFCSEFIYKKIGLPLFATFKVITVKLVMGDNDYIMVAIYQPGSVQITASLFSEFVSLLENIAICITILQKQLMYLVICYLVISLHNISVLETTVFPSEVYSDHSFIEAKTSVPKKRREFIRKQFQLSRSRVEMFMLLPGLIEIVCRKSDIAESWKGFKGKVPQIQIE</sequence>
<dbReference type="PANTHER" id="PTHR33776:SF3">
    <property type="entry name" value="PHD-TYPE DOMAIN-CONTAINING PROTEIN"/>
    <property type="match status" value="1"/>
</dbReference>
<dbReference type="KEGG" id="hro:HELRODRAFT_175852"/>
<dbReference type="PANTHER" id="PTHR33776">
    <property type="entry name" value="ENDO/EXONUCLEASE/PHOSPHATASE DOMAIN-CONTAINING PROTEIN"/>
    <property type="match status" value="1"/>
</dbReference>
<dbReference type="GeneID" id="20205570"/>
<organism evidence="2 3">
    <name type="scientific">Helobdella robusta</name>
    <name type="common">Californian leech</name>
    <dbReference type="NCBI Taxonomy" id="6412"/>
    <lineage>
        <taxon>Eukaryota</taxon>
        <taxon>Metazoa</taxon>
        <taxon>Spiralia</taxon>
        <taxon>Lophotrochozoa</taxon>
        <taxon>Annelida</taxon>
        <taxon>Clitellata</taxon>
        <taxon>Hirudinea</taxon>
        <taxon>Rhynchobdellida</taxon>
        <taxon>Glossiphoniidae</taxon>
        <taxon>Helobdella</taxon>
    </lineage>
</organism>
<reference evidence="3" key="1">
    <citation type="submission" date="2012-12" db="EMBL/GenBank/DDBJ databases">
        <authorList>
            <person name="Hellsten U."/>
            <person name="Grimwood J."/>
            <person name="Chapman J.A."/>
            <person name="Shapiro H."/>
            <person name="Aerts A."/>
            <person name="Otillar R.P."/>
            <person name="Terry A.Y."/>
            <person name="Boore J.L."/>
            <person name="Simakov O."/>
            <person name="Marletaz F."/>
            <person name="Cho S.-J."/>
            <person name="Edsinger-Gonzales E."/>
            <person name="Havlak P."/>
            <person name="Kuo D.-H."/>
            <person name="Larsson T."/>
            <person name="Lv J."/>
            <person name="Arendt D."/>
            <person name="Savage R."/>
            <person name="Osoegawa K."/>
            <person name="de Jong P."/>
            <person name="Lindberg D.R."/>
            <person name="Seaver E.C."/>
            <person name="Weisblat D.A."/>
            <person name="Putnam N.H."/>
            <person name="Grigoriev I.V."/>
            <person name="Rokhsar D.S."/>
        </authorList>
    </citation>
    <scope>NUCLEOTIDE SEQUENCE</scope>
</reference>
<dbReference type="HOGENOM" id="CLU_000680_29_1_1"/>
<dbReference type="EnsemblMetazoa" id="HelroT175852">
    <property type="protein sequence ID" value="HelroP175852"/>
    <property type="gene ID" value="HelroG175852"/>
</dbReference>
<dbReference type="RefSeq" id="XP_009021479.1">
    <property type="nucleotide sequence ID" value="XM_009023231.1"/>
</dbReference>
<evidence type="ECO:0000313" key="2">
    <source>
        <dbReference type="EnsemblMetazoa" id="HelroP175852"/>
    </source>
</evidence>
<dbReference type="EMBL" id="AMQM01005453">
    <property type="status" value="NOT_ANNOTATED_CDS"/>
    <property type="molecule type" value="Genomic_DNA"/>
</dbReference>
<evidence type="ECO:0000313" key="3">
    <source>
        <dbReference type="Proteomes" id="UP000015101"/>
    </source>
</evidence>
<dbReference type="Proteomes" id="UP000015101">
    <property type="component" value="Unassembled WGS sequence"/>
</dbReference>
<gene>
    <name evidence="2" type="primary">20205570</name>
    <name evidence="1" type="ORF">HELRODRAFT_175852</name>
</gene>
<reference evidence="2" key="3">
    <citation type="submission" date="2015-06" db="UniProtKB">
        <authorList>
            <consortium name="EnsemblMetazoa"/>
        </authorList>
    </citation>
    <scope>IDENTIFICATION</scope>
</reference>
<dbReference type="CTD" id="20205570"/>
<dbReference type="AlphaFoldDB" id="T1F9S1"/>
<name>T1F9S1_HELRO</name>
<dbReference type="OrthoDB" id="10072198at2759"/>
<dbReference type="EMBL" id="KB096945">
    <property type="protein sequence ID" value="ESO00429.1"/>
    <property type="molecule type" value="Genomic_DNA"/>
</dbReference>
<proteinExistence type="predicted"/>